<organism evidence="2 3">
    <name type="scientific">Candidatus Nanohalococcus occultus</name>
    <dbReference type="NCBI Taxonomy" id="2978047"/>
    <lineage>
        <taxon>Archaea</taxon>
        <taxon>Candidatus Nanohalarchaeota</taxon>
        <taxon>Candidatus Nanohalarchaeota incertae sedis</taxon>
        <taxon>Candidatus Nanohalococcus</taxon>
    </lineage>
</organism>
<keyword evidence="2" id="KW-0540">Nuclease</keyword>
<keyword evidence="3" id="KW-1185">Reference proteome</keyword>
<dbReference type="PANTHER" id="PTHR30015:SF7">
    <property type="entry name" value="TYPE IV METHYL-DIRECTED RESTRICTION ENZYME ECOKMRR"/>
    <property type="match status" value="1"/>
</dbReference>
<dbReference type="InterPro" id="IPR052906">
    <property type="entry name" value="Type_IV_Methyl-Rstrct_Enzyme"/>
</dbReference>
<accession>A0ABY8CEZ6</accession>
<dbReference type="InterPro" id="IPR011335">
    <property type="entry name" value="Restrct_endonuc-II-like"/>
</dbReference>
<dbReference type="Gene3D" id="3.40.1350.10">
    <property type="match status" value="1"/>
</dbReference>
<proteinExistence type="predicted"/>
<feature type="domain" description="Restriction endonuclease type IV Mrr" evidence="1">
    <location>
        <begin position="11"/>
        <end position="126"/>
    </location>
</feature>
<dbReference type="EMBL" id="CP104395">
    <property type="protein sequence ID" value="WEL19768.1"/>
    <property type="molecule type" value="Genomic_DNA"/>
</dbReference>
<dbReference type="GO" id="GO:0004519">
    <property type="term" value="F:endonuclease activity"/>
    <property type="evidence" value="ECO:0007669"/>
    <property type="project" value="UniProtKB-KW"/>
</dbReference>
<dbReference type="InterPro" id="IPR011856">
    <property type="entry name" value="tRNA_endonuc-like_dom_sf"/>
</dbReference>
<keyword evidence="2" id="KW-0378">Hydrolase</keyword>
<gene>
    <name evidence="2" type="primary">mrr</name>
    <name evidence="2" type="ORF">SVXNc_0757</name>
</gene>
<dbReference type="SUPFAM" id="SSF52980">
    <property type="entry name" value="Restriction endonuclease-like"/>
    <property type="match status" value="1"/>
</dbReference>
<evidence type="ECO:0000313" key="3">
    <source>
        <dbReference type="Proteomes" id="UP001218034"/>
    </source>
</evidence>
<sequence>MAMSSQETMLSDLSGFEFEELMMDVFRNLGYENIRNPGKTGDEGRDIIMEKTVDGVRKTFIVECKNLSSHVGRPVVQKLHSAVATFDTENQKVGMIVTTNRFSAAAKEYAEKSDVRLWDGKKIREIAEDIGLDLYNGEIEIVCNRTLPVPEKRSIVEEKIKDEFSELKNFEKQVIDDIEVELELVPAVKMRSQIDSVYETTVGVVNRIQREDTLIWRADTEGSVEERKDSELERLIHDSGVGSRLGAYDLEAEFDDIKRRHFEKTETGFKQDLVEYEIKENTEQVSYTGGNNVTYNKTHKPKEKDVTVTEIKPVYVPKIKTSTRIKEHSHRHSYFTDNNLEIKKKDEIHVDTHTGRKPLLFTPTLCRYCGTINNRLNIKEERLNHSPICKHCSETERFMLRQKHFASQENLENFRENYKELPFYRKVLENKLGLAALGLAVLLLPVIATV</sequence>
<protein>
    <submittedName>
        <fullName evidence="2">Restriction endonuclease</fullName>
    </submittedName>
</protein>
<dbReference type="Pfam" id="PF04471">
    <property type="entry name" value="Mrr_cat"/>
    <property type="match status" value="1"/>
</dbReference>
<evidence type="ECO:0000259" key="1">
    <source>
        <dbReference type="Pfam" id="PF04471"/>
    </source>
</evidence>
<dbReference type="PANTHER" id="PTHR30015">
    <property type="entry name" value="MRR RESTRICTION SYSTEM PROTEIN"/>
    <property type="match status" value="1"/>
</dbReference>
<evidence type="ECO:0000313" key="2">
    <source>
        <dbReference type="EMBL" id="WEL19768.1"/>
    </source>
</evidence>
<dbReference type="Proteomes" id="UP001218034">
    <property type="component" value="Chromosome"/>
</dbReference>
<dbReference type="InterPro" id="IPR007560">
    <property type="entry name" value="Restrct_endonuc_IV_Mrr"/>
</dbReference>
<reference evidence="2 3" key="1">
    <citation type="submission" date="2022-09" db="EMBL/GenBank/DDBJ databases">
        <title>Xylan utilization by haloarchaea-nanohaloarchaea associations.</title>
        <authorList>
            <person name="Yakimov M."/>
        </authorList>
    </citation>
    <scope>NUCLEOTIDE SEQUENCE [LARGE SCALE GENOMIC DNA]</scope>
    <source>
        <strain evidence="2 3">SVXNc</strain>
    </source>
</reference>
<name>A0ABY8CEZ6_9ARCH</name>
<keyword evidence="2" id="KW-0255">Endonuclease</keyword>